<evidence type="ECO:0000259" key="8">
    <source>
        <dbReference type="PROSITE" id="PS50071"/>
    </source>
</evidence>
<evidence type="ECO:0000256" key="7">
    <source>
        <dbReference type="SAM" id="MobiDB-lite"/>
    </source>
</evidence>
<evidence type="ECO:0000256" key="4">
    <source>
        <dbReference type="ARBA" id="ARBA00023242"/>
    </source>
</evidence>
<dbReference type="RefSeq" id="XP_019646238.1">
    <property type="nucleotide sequence ID" value="XM_019790679.1"/>
</dbReference>
<dbReference type="FunFam" id="1.10.10.60:FF:000723">
    <property type="entry name" value="Vent homeobox 2"/>
    <property type="match status" value="1"/>
</dbReference>
<feature type="compositionally biased region" description="Polar residues" evidence="7">
    <location>
        <begin position="80"/>
        <end position="95"/>
    </location>
</feature>
<evidence type="ECO:0000256" key="5">
    <source>
        <dbReference type="PROSITE-ProRule" id="PRU00108"/>
    </source>
</evidence>
<keyword evidence="3 5" id="KW-0371">Homeobox</keyword>
<dbReference type="SMART" id="SM00389">
    <property type="entry name" value="HOX"/>
    <property type="match status" value="1"/>
</dbReference>
<dbReference type="GO" id="GO:0005634">
    <property type="term" value="C:nucleus"/>
    <property type="evidence" value="ECO:0007669"/>
    <property type="project" value="UniProtKB-SubCell"/>
</dbReference>
<dbReference type="InterPro" id="IPR009057">
    <property type="entry name" value="Homeodomain-like_sf"/>
</dbReference>
<evidence type="ECO:0000256" key="3">
    <source>
        <dbReference type="ARBA" id="ARBA00023155"/>
    </source>
</evidence>
<feature type="region of interest" description="Disordered" evidence="7">
    <location>
        <begin position="15"/>
        <end position="145"/>
    </location>
</feature>
<feature type="domain" description="Homeobox" evidence="8">
    <location>
        <begin position="142"/>
        <end position="202"/>
    </location>
</feature>
<dbReference type="CDD" id="cd00086">
    <property type="entry name" value="homeodomain"/>
    <property type="match status" value="1"/>
</dbReference>
<dbReference type="PROSITE" id="PS50071">
    <property type="entry name" value="HOMEOBOX_2"/>
    <property type="match status" value="1"/>
</dbReference>
<keyword evidence="9" id="KW-1185">Reference proteome</keyword>
<evidence type="ECO:0000313" key="10">
    <source>
        <dbReference type="RefSeq" id="XP_019646238.1"/>
    </source>
</evidence>
<dbReference type="GO" id="GO:0030154">
    <property type="term" value="P:cell differentiation"/>
    <property type="evidence" value="ECO:0007669"/>
    <property type="project" value="TreeGrafter"/>
</dbReference>
<protein>
    <submittedName>
        <fullName evidence="10">Homeobox protein vent1-like</fullName>
    </submittedName>
</protein>
<evidence type="ECO:0000313" key="9">
    <source>
        <dbReference type="Proteomes" id="UP000515135"/>
    </source>
</evidence>
<dbReference type="PRINTS" id="PR00024">
    <property type="entry name" value="HOMEOBOX"/>
</dbReference>
<comment type="subcellular location">
    <subcellularLocation>
        <location evidence="1 5 6">Nucleus</location>
    </subcellularLocation>
</comment>
<accession>A0A6P5A9G5</accession>
<name>A0A6P5A9G5_BRABE</name>
<organism evidence="9 10">
    <name type="scientific">Branchiostoma belcheri</name>
    <name type="common">Amphioxus</name>
    <dbReference type="NCBI Taxonomy" id="7741"/>
    <lineage>
        <taxon>Eukaryota</taxon>
        <taxon>Metazoa</taxon>
        <taxon>Chordata</taxon>
        <taxon>Cephalochordata</taxon>
        <taxon>Leptocardii</taxon>
        <taxon>Amphioxiformes</taxon>
        <taxon>Branchiostomatidae</taxon>
        <taxon>Branchiostoma</taxon>
    </lineage>
</organism>
<dbReference type="InterPro" id="IPR020479">
    <property type="entry name" value="HD_metazoa"/>
</dbReference>
<dbReference type="InterPro" id="IPR017970">
    <property type="entry name" value="Homeobox_CS"/>
</dbReference>
<evidence type="ECO:0000256" key="2">
    <source>
        <dbReference type="ARBA" id="ARBA00023125"/>
    </source>
</evidence>
<dbReference type="GO" id="GO:0000981">
    <property type="term" value="F:DNA-binding transcription factor activity, RNA polymerase II-specific"/>
    <property type="evidence" value="ECO:0007669"/>
    <property type="project" value="InterPro"/>
</dbReference>
<dbReference type="SUPFAM" id="SSF46689">
    <property type="entry name" value="Homeodomain-like"/>
    <property type="match status" value="1"/>
</dbReference>
<dbReference type="AlphaFoldDB" id="A0A6P5A9G5"/>
<feature type="compositionally biased region" description="Polar residues" evidence="7">
    <location>
        <begin position="104"/>
        <end position="118"/>
    </location>
</feature>
<evidence type="ECO:0000256" key="6">
    <source>
        <dbReference type="RuleBase" id="RU000682"/>
    </source>
</evidence>
<feature type="DNA-binding region" description="Homeobox" evidence="5">
    <location>
        <begin position="144"/>
        <end position="203"/>
    </location>
</feature>
<dbReference type="PANTHER" id="PTHR24340">
    <property type="entry name" value="HOMEOBOX PROTEIN NKX"/>
    <property type="match status" value="1"/>
</dbReference>
<keyword evidence="2 5" id="KW-0238">DNA-binding</keyword>
<dbReference type="GO" id="GO:0000978">
    <property type="term" value="F:RNA polymerase II cis-regulatory region sequence-specific DNA binding"/>
    <property type="evidence" value="ECO:0007669"/>
    <property type="project" value="TreeGrafter"/>
</dbReference>
<dbReference type="PANTHER" id="PTHR24340:SF112">
    <property type="entry name" value="VENT HOMEOBOX"/>
    <property type="match status" value="1"/>
</dbReference>
<keyword evidence="4 5" id="KW-0539">Nucleus</keyword>
<dbReference type="InterPro" id="IPR050394">
    <property type="entry name" value="Homeobox_NK-like"/>
</dbReference>
<dbReference type="InterPro" id="IPR001356">
    <property type="entry name" value="HD"/>
</dbReference>
<dbReference type="GeneID" id="109486789"/>
<dbReference type="Pfam" id="PF00046">
    <property type="entry name" value="Homeodomain"/>
    <property type="match status" value="1"/>
</dbReference>
<evidence type="ECO:0000256" key="1">
    <source>
        <dbReference type="ARBA" id="ARBA00004123"/>
    </source>
</evidence>
<dbReference type="OrthoDB" id="6159439at2759"/>
<dbReference type="KEGG" id="bbel:109486789"/>
<reference evidence="10" key="1">
    <citation type="submission" date="2025-08" db="UniProtKB">
        <authorList>
            <consortium name="RefSeq"/>
        </authorList>
    </citation>
    <scope>IDENTIFICATION</scope>
    <source>
        <tissue evidence="10">Gonad</tissue>
    </source>
</reference>
<gene>
    <name evidence="10" type="primary">LOC109486789</name>
</gene>
<sequence>MAGNHIFSIERLAQSSRVQEKEDTACDSEVARITSSSSPVQVRRHVPVLPQPTQPSYYHRARAMKKPTSGVVPTKVTAAKASSPSISPDSRQTEQAGCRAVPADSTSEQTSDGDNTSDVENERYSPHTPDGDSPGPERVPSRESKKLRTAFSNHQVHELEKRFSTQKYLSASDREELAHALDLTDAQVKTWFQNRRMKWKRQVQDAESEARRFGMYGPHHHPHLAFFPSLGVTLAGLTPNMLGHSGHGLPPTPVVHPAGPVQHHYGQGYHPYTVPVSSLHHPSAPVPPTHAVPGQMLPSGYRGQPCHTWGDPTHQPPGCGAPNSPQEPLRHNPGLLNVGVH</sequence>
<dbReference type="Gene3D" id="1.10.10.60">
    <property type="entry name" value="Homeodomain-like"/>
    <property type="match status" value="1"/>
</dbReference>
<feature type="region of interest" description="Disordered" evidence="7">
    <location>
        <begin position="302"/>
        <end position="341"/>
    </location>
</feature>
<dbReference type="PROSITE" id="PS00027">
    <property type="entry name" value="HOMEOBOX_1"/>
    <property type="match status" value="1"/>
</dbReference>
<proteinExistence type="predicted"/>
<dbReference type="Proteomes" id="UP000515135">
    <property type="component" value="Unplaced"/>
</dbReference>